<evidence type="ECO:0000313" key="2">
    <source>
        <dbReference type="Proteomes" id="UP001605036"/>
    </source>
</evidence>
<dbReference type="EMBL" id="JBHFFA010000003">
    <property type="protein sequence ID" value="KAL2634016.1"/>
    <property type="molecule type" value="Genomic_DNA"/>
</dbReference>
<dbReference type="Proteomes" id="UP001605036">
    <property type="component" value="Unassembled WGS sequence"/>
</dbReference>
<protein>
    <submittedName>
        <fullName evidence="1">Uncharacterized protein</fullName>
    </submittedName>
</protein>
<proteinExistence type="predicted"/>
<accession>A0ABD1YTC0</accession>
<keyword evidence="2" id="KW-1185">Reference proteome</keyword>
<name>A0ABD1YTC0_9MARC</name>
<reference evidence="1 2" key="1">
    <citation type="submission" date="2024-09" db="EMBL/GenBank/DDBJ databases">
        <title>Chromosome-scale assembly of Riccia fluitans.</title>
        <authorList>
            <person name="Paukszto L."/>
            <person name="Sawicki J."/>
            <person name="Karawczyk K."/>
            <person name="Piernik-Szablinska J."/>
            <person name="Szczecinska M."/>
            <person name="Mazdziarz M."/>
        </authorList>
    </citation>
    <scope>NUCLEOTIDE SEQUENCE [LARGE SCALE GENOMIC DNA]</scope>
    <source>
        <strain evidence="1">Rf_01</strain>
        <tissue evidence="1">Aerial parts of the thallus</tissue>
    </source>
</reference>
<sequence>MPFGHKLNFLVANLGKLGRLVHRVVAFGSGDDSSDHKLVSVLESNGKAMQAELAADRELRKEQGINLVDV</sequence>
<organism evidence="1 2">
    <name type="scientific">Riccia fluitans</name>
    <dbReference type="NCBI Taxonomy" id="41844"/>
    <lineage>
        <taxon>Eukaryota</taxon>
        <taxon>Viridiplantae</taxon>
        <taxon>Streptophyta</taxon>
        <taxon>Embryophyta</taxon>
        <taxon>Marchantiophyta</taxon>
        <taxon>Marchantiopsida</taxon>
        <taxon>Marchantiidae</taxon>
        <taxon>Marchantiales</taxon>
        <taxon>Ricciaceae</taxon>
        <taxon>Riccia</taxon>
    </lineage>
</organism>
<comment type="caution">
    <text evidence="1">The sequence shown here is derived from an EMBL/GenBank/DDBJ whole genome shotgun (WGS) entry which is preliminary data.</text>
</comment>
<evidence type="ECO:0000313" key="1">
    <source>
        <dbReference type="EMBL" id="KAL2634016.1"/>
    </source>
</evidence>
<dbReference type="AlphaFoldDB" id="A0ABD1YTC0"/>
<gene>
    <name evidence="1" type="ORF">R1flu_005495</name>
</gene>